<dbReference type="GO" id="GO:0051453">
    <property type="term" value="P:regulation of intracellular pH"/>
    <property type="evidence" value="ECO:0007669"/>
    <property type="project" value="TreeGrafter"/>
</dbReference>
<comment type="similarity">
    <text evidence="2">Belongs to the monovalent cation:proton antiporter 1 (CPA1) transporter (TC 2.A.36) family.</text>
</comment>
<gene>
    <name evidence="14" type="ORF">AVDCRST_MAG91-240</name>
</gene>
<evidence type="ECO:0000256" key="11">
    <source>
        <dbReference type="ARBA" id="ARBA00023201"/>
    </source>
</evidence>
<keyword evidence="4" id="KW-0050">Antiport</keyword>
<evidence type="ECO:0000256" key="5">
    <source>
        <dbReference type="ARBA" id="ARBA00022475"/>
    </source>
</evidence>
<evidence type="ECO:0000256" key="9">
    <source>
        <dbReference type="ARBA" id="ARBA00023065"/>
    </source>
</evidence>
<keyword evidence="5" id="KW-1003">Cell membrane</keyword>
<keyword evidence="7 12" id="KW-1133">Transmembrane helix</keyword>
<dbReference type="Pfam" id="PF00999">
    <property type="entry name" value="Na_H_Exchanger"/>
    <property type="match status" value="1"/>
</dbReference>
<feature type="transmembrane region" description="Helical" evidence="12">
    <location>
        <begin position="77"/>
        <end position="94"/>
    </location>
</feature>
<dbReference type="GO" id="GO:0005886">
    <property type="term" value="C:plasma membrane"/>
    <property type="evidence" value="ECO:0007669"/>
    <property type="project" value="UniProtKB-SubCell"/>
</dbReference>
<feature type="transmembrane region" description="Helical" evidence="12">
    <location>
        <begin position="106"/>
        <end position="128"/>
    </location>
</feature>
<evidence type="ECO:0000256" key="10">
    <source>
        <dbReference type="ARBA" id="ARBA00023136"/>
    </source>
</evidence>
<evidence type="ECO:0000256" key="7">
    <source>
        <dbReference type="ARBA" id="ARBA00022989"/>
    </source>
</evidence>
<evidence type="ECO:0000256" key="8">
    <source>
        <dbReference type="ARBA" id="ARBA00023053"/>
    </source>
</evidence>
<keyword evidence="11" id="KW-0739">Sodium transport</keyword>
<evidence type="ECO:0000256" key="3">
    <source>
        <dbReference type="ARBA" id="ARBA00022448"/>
    </source>
</evidence>
<evidence type="ECO:0000256" key="6">
    <source>
        <dbReference type="ARBA" id="ARBA00022692"/>
    </source>
</evidence>
<dbReference type="EMBL" id="CADCVX010000061">
    <property type="protein sequence ID" value="CAA9485351.1"/>
    <property type="molecule type" value="Genomic_DNA"/>
</dbReference>
<evidence type="ECO:0000256" key="2">
    <source>
        <dbReference type="ARBA" id="ARBA00007367"/>
    </source>
</evidence>
<sequence>MLSPSLSAFDAAAILIVLAAALGYINHRFVGLPTSLGLTIMGAVASLLVVGIDRLLPASNVAPSVVGFLGDIDFHETLMNGMLSFLLFAGALHVDWSEMHRGRWPILVLSTIGVLLSTTIVGFGFYLLTGVVGLQVPLIWCFVFGALISPTDPVAVMGVLKRAAVPPTLQATVAGESL</sequence>
<accession>A0A6J4S8H1</accession>
<feature type="transmembrane region" description="Helical" evidence="12">
    <location>
        <begin position="6"/>
        <end position="25"/>
    </location>
</feature>
<dbReference type="Gene3D" id="6.10.140.1330">
    <property type="match status" value="1"/>
</dbReference>
<evidence type="ECO:0000256" key="12">
    <source>
        <dbReference type="SAM" id="Phobius"/>
    </source>
</evidence>
<dbReference type="PANTHER" id="PTHR10110:SF195">
    <property type="entry name" value="NA(+)_H(+) ANTIPORTER NHAS2"/>
    <property type="match status" value="1"/>
</dbReference>
<dbReference type="GO" id="GO:0015386">
    <property type="term" value="F:potassium:proton antiporter activity"/>
    <property type="evidence" value="ECO:0007669"/>
    <property type="project" value="TreeGrafter"/>
</dbReference>
<evidence type="ECO:0000256" key="4">
    <source>
        <dbReference type="ARBA" id="ARBA00022449"/>
    </source>
</evidence>
<keyword evidence="3" id="KW-0813">Transport</keyword>
<evidence type="ECO:0000313" key="14">
    <source>
        <dbReference type="EMBL" id="CAA9485351.1"/>
    </source>
</evidence>
<keyword evidence="6 12" id="KW-0812">Transmembrane</keyword>
<dbReference type="AlphaFoldDB" id="A0A6J4S8H1"/>
<feature type="non-terminal residue" evidence="14">
    <location>
        <position position="178"/>
    </location>
</feature>
<protein>
    <submittedName>
        <fullName evidence="14">Na+/H+ antiporter, NhaP family</fullName>
    </submittedName>
</protein>
<keyword evidence="9" id="KW-0406">Ion transport</keyword>
<proteinExistence type="inferred from homology"/>
<name>A0A6J4S8H1_9SPHN</name>
<comment type="subcellular location">
    <subcellularLocation>
        <location evidence="1">Cell membrane</location>
        <topology evidence="1">Multi-pass membrane protein</topology>
    </subcellularLocation>
</comment>
<dbReference type="GO" id="GO:0015385">
    <property type="term" value="F:sodium:proton antiporter activity"/>
    <property type="evidence" value="ECO:0007669"/>
    <property type="project" value="InterPro"/>
</dbReference>
<dbReference type="InterPro" id="IPR006153">
    <property type="entry name" value="Cation/H_exchanger_TM"/>
</dbReference>
<dbReference type="GO" id="GO:0098719">
    <property type="term" value="P:sodium ion import across plasma membrane"/>
    <property type="evidence" value="ECO:0007669"/>
    <property type="project" value="TreeGrafter"/>
</dbReference>
<keyword evidence="8" id="KW-0915">Sodium</keyword>
<feature type="transmembrane region" description="Helical" evidence="12">
    <location>
        <begin position="37"/>
        <end position="57"/>
    </location>
</feature>
<evidence type="ECO:0000259" key="13">
    <source>
        <dbReference type="Pfam" id="PF00999"/>
    </source>
</evidence>
<reference evidence="14" key="1">
    <citation type="submission" date="2020-02" db="EMBL/GenBank/DDBJ databases">
        <authorList>
            <person name="Meier V. D."/>
        </authorList>
    </citation>
    <scope>NUCLEOTIDE SEQUENCE</scope>
    <source>
        <strain evidence="14">AVDCRST_MAG91</strain>
    </source>
</reference>
<keyword evidence="10 12" id="KW-0472">Membrane</keyword>
<feature type="domain" description="Cation/H+ exchanger transmembrane" evidence="13">
    <location>
        <begin position="18"/>
        <end position="178"/>
    </location>
</feature>
<organism evidence="14">
    <name type="scientific">uncultured Sphingomonadaceae bacterium</name>
    <dbReference type="NCBI Taxonomy" id="169976"/>
    <lineage>
        <taxon>Bacteria</taxon>
        <taxon>Pseudomonadati</taxon>
        <taxon>Pseudomonadota</taxon>
        <taxon>Alphaproteobacteria</taxon>
        <taxon>Sphingomonadales</taxon>
        <taxon>Sphingomonadaceae</taxon>
        <taxon>environmental samples</taxon>
    </lineage>
</organism>
<dbReference type="PANTHER" id="PTHR10110">
    <property type="entry name" value="SODIUM/HYDROGEN EXCHANGER"/>
    <property type="match status" value="1"/>
</dbReference>
<evidence type="ECO:0000256" key="1">
    <source>
        <dbReference type="ARBA" id="ARBA00004651"/>
    </source>
</evidence>
<feature type="transmembrane region" description="Helical" evidence="12">
    <location>
        <begin position="134"/>
        <end position="160"/>
    </location>
</feature>
<dbReference type="InterPro" id="IPR018422">
    <property type="entry name" value="Cation/H_exchanger_CPA1"/>
</dbReference>